<sequence>MERGRQIRRLIAVWPCLKRAGPLSVPCPCRHYGPNWRPRHGTNAVPGLALARWFTGRAIFGPCFFVSCSGRPVVLVPNGNLRHVCFSCPSRPEMQILRDLNLRIPSGKVPNH</sequence>
<dbReference type="EMBL" id="CM016554">
    <property type="protein sequence ID" value="TKW26090.1"/>
    <property type="molecule type" value="Genomic_DNA"/>
</dbReference>
<dbReference type="Gramene" id="TKW26090">
    <property type="protein sequence ID" value="TKW26090"/>
    <property type="gene ID" value="SEVIR_3G163280v2"/>
</dbReference>
<gene>
    <name evidence="1" type="ORF">SEVIR_3G163280v2</name>
</gene>
<protein>
    <submittedName>
        <fullName evidence="1">Uncharacterized protein</fullName>
    </submittedName>
</protein>
<accession>A0A4U6V9V0</accession>
<keyword evidence="2" id="KW-1185">Reference proteome</keyword>
<reference evidence="1" key="1">
    <citation type="submission" date="2019-03" db="EMBL/GenBank/DDBJ databases">
        <title>WGS assembly of Setaria viridis.</title>
        <authorList>
            <person name="Huang P."/>
            <person name="Jenkins J."/>
            <person name="Grimwood J."/>
            <person name="Barry K."/>
            <person name="Healey A."/>
            <person name="Mamidi S."/>
            <person name="Sreedasyam A."/>
            <person name="Shu S."/>
            <person name="Feldman M."/>
            <person name="Wu J."/>
            <person name="Yu Y."/>
            <person name="Chen C."/>
            <person name="Johnson J."/>
            <person name="Rokhsar D."/>
            <person name="Baxter I."/>
            <person name="Schmutz J."/>
            <person name="Brutnell T."/>
            <person name="Kellogg E."/>
        </authorList>
    </citation>
    <scope>NUCLEOTIDE SEQUENCE [LARGE SCALE GENOMIC DNA]</scope>
</reference>
<proteinExistence type="predicted"/>
<organism evidence="1 2">
    <name type="scientific">Setaria viridis</name>
    <name type="common">Green bristlegrass</name>
    <name type="synonym">Setaria italica subsp. viridis</name>
    <dbReference type="NCBI Taxonomy" id="4556"/>
    <lineage>
        <taxon>Eukaryota</taxon>
        <taxon>Viridiplantae</taxon>
        <taxon>Streptophyta</taxon>
        <taxon>Embryophyta</taxon>
        <taxon>Tracheophyta</taxon>
        <taxon>Spermatophyta</taxon>
        <taxon>Magnoliopsida</taxon>
        <taxon>Liliopsida</taxon>
        <taxon>Poales</taxon>
        <taxon>Poaceae</taxon>
        <taxon>PACMAD clade</taxon>
        <taxon>Panicoideae</taxon>
        <taxon>Panicodae</taxon>
        <taxon>Paniceae</taxon>
        <taxon>Cenchrinae</taxon>
        <taxon>Setaria</taxon>
    </lineage>
</organism>
<dbReference type="Proteomes" id="UP000298652">
    <property type="component" value="Chromosome 3"/>
</dbReference>
<evidence type="ECO:0000313" key="2">
    <source>
        <dbReference type="Proteomes" id="UP000298652"/>
    </source>
</evidence>
<dbReference type="AlphaFoldDB" id="A0A4U6V9V0"/>
<evidence type="ECO:0000313" key="1">
    <source>
        <dbReference type="EMBL" id="TKW26090.1"/>
    </source>
</evidence>
<name>A0A4U6V9V0_SETVI</name>